<sequence length="118" mass="13483">MEGSMWQYLQMVSGTGNAIDEELSVGNRYRDDWGLVEPAWIVLPPSSSRRGSTFRGDGRSRFSWIFRSYTVRIGNRFTKTSEILITHLAKGNNAVEHINQLHQSILKAEQDEFLPPEV</sequence>
<dbReference type="EMBL" id="RBUY01000131">
    <property type="protein sequence ID" value="RMV73538.1"/>
    <property type="molecule type" value="Genomic_DNA"/>
</dbReference>
<evidence type="ECO:0000313" key="1">
    <source>
        <dbReference type="EMBL" id="RMV73538.1"/>
    </source>
</evidence>
<comment type="caution">
    <text evidence="1">The sequence shown here is derived from an EMBL/GenBank/DDBJ whole genome shotgun (WGS) entry which is preliminary data.</text>
</comment>
<evidence type="ECO:0000313" key="2">
    <source>
        <dbReference type="Proteomes" id="UP000269872"/>
    </source>
</evidence>
<organism evidence="1 2">
    <name type="scientific">Pseudomonas caricapapayae</name>
    <dbReference type="NCBI Taxonomy" id="46678"/>
    <lineage>
        <taxon>Bacteria</taxon>
        <taxon>Pseudomonadati</taxon>
        <taxon>Pseudomonadota</taxon>
        <taxon>Gammaproteobacteria</taxon>
        <taxon>Pseudomonadales</taxon>
        <taxon>Pseudomonadaceae</taxon>
        <taxon>Pseudomonas</taxon>
    </lineage>
</organism>
<gene>
    <name evidence="1" type="ORF">ALP05_101680</name>
</gene>
<proteinExistence type="predicted"/>
<dbReference type="AlphaFoldDB" id="A0A3M6EZ32"/>
<protein>
    <submittedName>
        <fullName evidence="1">Uncharacterized protein</fullName>
    </submittedName>
</protein>
<reference evidence="1 2" key="1">
    <citation type="submission" date="2018-08" db="EMBL/GenBank/DDBJ databases">
        <title>Recombination of ecologically and evolutionarily significant loci maintains genetic cohesion in the Pseudomonas syringae species complex.</title>
        <authorList>
            <person name="Dillon M."/>
            <person name="Thakur S."/>
            <person name="Almeida R.N.D."/>
            <person name="Weir B.S."/>
            <person name="Guttman D.S."/>
        </authorList>
    </citation>
    <scope>NUCLEOTIDE SEQUENCE [LARGE SCALE GENOMIC DNA]</scope>
    <source>
        <strain evidence="1 2">ICMP 7496</strain>
    </source>
</reference>
<dbReference type="Proteomes" id="UP000269872">
    <property type="component" value="Unassembled WGS sequence"/>
</dbReference>
<name>A0A3M6EZ32_9PSED</name>
<accession>A0A3M6EZ32</accession>